<dbReference type="PANTHER" id="PTHR41729">
    <property type="entry name" value="GLUTAMYL-TRNA SYNTHETASE"/>
    <property type="match status" value="1"/>
</dbReference>
<protein>
    <recommendedName>
        <fullName evidence="3">Glutamyl-tRNA synthetase</fullName>
    </recommendedName>
</protein>
<proteinExistence type="predicted"/>
<dbReference type="Pfam" id="PF13875">
    <property type="entry name" value="DUF4202"/>
    <property type="match status" value="1"/>
</dbReference>
<evidence type="ECO:0000313" key="1">
    <source>
        <dbReference type="EMBL" id="KAF1928087.1"/>
    </source>
</evidence>
<dbReference type="Proteomes" id="UP000800082">
    <property type="component" value="Unassembled WGS sequence"/>
</dbReference>
<dbReference type="PANTHER" id="PTHR41729:SF1">
    <property type="entry name" value="GLUTAMYL-TRNA SYNTHETASE"/>
    <property type="match status" value="1"/>
</dbReference>
<dbReference type="RefSeq" id="XP_033448339.1">
    <property type="nucleotide sequence ID" value="XM_033596092.1"/>
</dbReference>
<dbReference type="AlphaFoldDB" id="A0A6A5RRH2"/>
<gene>
    <name evidence="1" type="ORF">M421DRAFT_63848</name>
</gene>
<accession>A0A6A5RRH2</accession>
<evidence type="ECO:0008006" key="3">
    <source>
        <dbReference type="Google" id="ProtNLM"/>
    </source>
</evidence>
<dbReference type="InterPro" id="IPR025255">
    <property type="entry name" value="DUF4202"/>
</dbReference>
<evidence type="ECO:0000313" key="2">
    <source>
        <dbReference type="Proteomes" id="UP000800082"/>
    </source>
</evidence>
<dbReference type="OrthoDB" id="417697at2759"/>
<dbReference type="GeneID" id="54353759"/>
<sequence>MASQTPYEKALAAIDEAHALDPNKATVNGEEVPYELHYAQKSTSYLEKRAPDAPEHLRLAIRAQHFRRWEVPRSSYPMTRVGYHAWRTFLKKRQAELVETICKDAGYSEEVAQSVGALIRKEDLKQNEETQILEDVACLVFLDDQFEAFEKEHDEDKIIKILQKTWGKMTEKGHELALQIPMGERPKEVVAKALAG</sequence>
<dbReference type="EMBL" id="ML978970">
    <property type="protein sequence ID" value="KAF1928087.1"/>
    <property type="molecule type" value="Genomic_DNA"/>
</dbReference>
<keyword evidence="2" id="KW-1185">Reference proteome</keyword>
<reference evidence="1" key="1">
    <citation type="journal article" date="2020" name="Stud. Mycol.">
        <title>101 Dothideomycetes genomes: a test case for predicting lifestyles and emergence of pathogens.</title>
        <authorList>
            <person name="Haridas S."/>
            <person name="Albert R."/>
            <person name="Binder M."/>
            <person name="Bloem J."/>
            <person name="Labutti K."/>
            <person name="Salamov A."/>
            <person name="Andreopoulos B."/>
            <person name="Baker S."/>
            <person name="Barry K."/>
            <person name="Bills G."/>
            <person name="Bluhm B."/>
            <person name="Cannon C."/>
            <person name="Castanera R."/>
            <person name="Culley D."/>
            <person name="Daum C."/>
            <person name="Ezra D."/>
            <person name="Gonzalez J."/>
            <person name="Henrissat B."/>
            <person name="Kuo A."/>
            <person name="Liang C."/>
            <person name="Lipzen A."/>
            <person name="Lutzoni F."/>
            <person name="Magnuson J."/>
            <person name="Mondo S."/>
            <person name="Nolan M."/>
            <person name="Ohm R."/>
            <person name="Pangilinan J."/>
            <person name="Park H.-J."/>
            <person name="Ramirez L."/>
            <person name="Alfaro M."/>
            <person name="Sun H."/>
            <person name="Tritt A."/>
            <person name="Yoshinaga Y."/>
            <person name="Zwiers L.-H."/>
            <person name="Turgeon B."/>
            <person name="Goodwin S."/>
            <person name="Spatafora J."/>
            <person name="Crous P."/>
            <person name="Grigoriev I."/>
        </authorList>
    </citation>
    <scope>NUCLEOTIDE SEQUENCE</scope>
    <source>
        <strain evidence="1">CBS 183.55</strain>
    </source>
</reference>
<organism evidence="1 2">
    <name type="scientific">Didymella exigua CBS 183.55</name>
    <dbReference type="NCBI Taxonomy" id="1150837"/>
    <lineage>
        <taxon>Eukaryota</taxon>
        <taxon>Fungi</taxon>
        <taxon>Dikarya</taxon>
        <taxon>Ascomycota</taxon>
        <taxon>Pezizomycotina</taxon>
        <taxon>Dothideomycetes</taxon>
        <taxon>Pleosporomycetidae</taxon>
        <taxon>Pleosporales</taxon>
        <taxon>Pleosporineae</taxon>
        <taxon>Didymellaceae</taxon>
        <taxon>Didymella</taxon>
    </lineage>
</organism>
<name>A0A6A5RRH2_9PLEO</name>